<feature type="domain" description="TonB-dependent receptor-like beta-barrel" evidence="14">
    <location>
        <begin position="260"/>
        <end position="671"/>
    </location>
</feature>
<dbReference type="InterPro" id="IPR000531">
    <property type="entry name" value="Beta-barrel_TonB"/>
</dbReference>
<evidence type="ECO:0000313" key="16">
    <source>
        <dbReference type="EMBL" id="MYN09979.1"/>
    </source>
</evidence>
<dbReference type="GO" id="GO:0044718">
    <property type="term" value="P:siderophore transmembrane transport"/>
    <property type="evidence" value="ECO:0007669"/>
    <property type="project" value="TreeGrafter"/>
</dbReference>
<evidence type="ECO:0000259" key="14">
    <source>
        <dbReference type="Pfam" id="PF00593"/>
    </source>
</evidence>
<dbReference type="PANTHER" id="PTHR30069">
    <property type="entry name" value="TONB-DEPENDENT OUTER MEMBRANE RECEPTOR"/>
    <property type="match status" value="1"/>
</dbReference>
<gene>
    <name evidence="16" type="ORF">GTP77_21910</name>
</gene>
<dbReference type="Pfam" id="PF00593">
    <property type="entry name" value="TonB_dep_Rec_b-barrel"/>
    <property type="match status" value="1"/>
</dbReference>
<dbReference type="PROSITE" id="PS52016">
    <property type="entry name" value="TONB_DEPENDENT_REC_3"/>
    <property type="match status" value="1"/>
</dbReference>
<keyword evidence="6 13" id="KW-0732">Signal</keyword>
<dbReference type="AlphaFoldDB" id="A0A7X4HFF4"/>
<dbReference type="PANTHER" id="PTHR30069:SF29">
    <property type="entry name" value="HEMOGLOBIN AND HEMOGLOBIN-HAPTOGLOBIN-BINDING PROTEIN 1-RELATED"/>
    <property type="match status" value="1"/>
</dbReference>
<evidence type="ECO:0000256" key="6">
    <source>
        <dbReference type="ARBA" id="ARBA00022729"/>
    </source>
</evidence>
<evidence type="ECO:0000256" key="3">
    <source>
        <dbReference type="ARBA" id="ARBA00022448"/>
    </source>
</evidence>
<comment type="subcellular location">
    <subcellularLocation>
        <location evidence="1 11">Cell outer membrane</location>
        <topology evidence="1 11">Multi-pass membrane protein</topology>
    </subcellularLocation>
</comment>
<keyword evidence="17" id="KW-1185">Reference proteome</keyword>
<dbReference type="EMBL" id="WWCU01000030">
    <property type="protein sequence ID" value="MYN09979.1"/>
    <property type="molecule type" value="Genomic_DNA"/>
</dbReference>
<organism evidence="16 17">
    <name type="scientific">Pseudoduganella aquatica</name>
    <dbReference type="NCBI Taxonomy" id="2660641"/>
    <lineage>
        <taxon>Bacteria</taxon>
        <taxon>Pseudomonadati</taxon>
        <taxon>Pseudomonadota</taxon>
        <taxon>Betaproteobacteria</taxon>
        <taxon>Burkholderiales</taxon>
        <taxon>Oxalobacteraceae</taxon>
        <taxon>Telluria group</taxon>
        <taxon>Pseudoduganella</taxon>
    </lineage>
</organism>
<dbReference type="InterPro" id="IPR039426">
    <property type="entry name" value="TonB-dep_rcpt-like"/>
</dbReference>
<evidence type="ECO:0000256" key="1">
    <source>
        <dbReference type="ARBA" id="ARBA00004571"/>
    </source>
</evidence>
<feature type="chain" id="PRO_5031206752" evidence="13">
    <location>
        <begin position="26"/>
        <end position="721"/>
    </location>
</feature>
<name>A0A7X4HFF4_9BURK</name>
<dbReference type="InterPro" id="IPR012910">
    <property type="entry name" value="Plug_dom"/>
</dbReference>
<evidence type="ECO:0000256" key="12">
    <source>
        <dbReference type="RuleBase" id="RU003357"/>
    </source>
</evidence>
<accession>A0A7X4HFF4</accession>
<keyword evidence="8 11" id="KW-0472">Membrane</keyword>
<proteinExistence type="inferred from homology"/>
<evidence type="ECO:0000256" key="13">
    <source>
        <dbReference type="SAM" id="SignalP"/>
    </source>
</evidence>
<reference evidence="16 17" key="1">
    <citation type="submission" date="2019-12" db="EMBL/GenBank/DDBJ databases">
        <title>Novel species isolated from a subtropical stream in China.</title>
        <authorList>
            <person name="Lu H."/>
        </authorList>
    </citation>
    <scope>NUCLEOTIDE SEQUENCE [LARGE SCALE GENOMIC DNA]</scope>
    <source>
        <strain evidence="16 17">FT127W</strain>
    </source>
</reference>
<dbReference type="GO" id="GO:0015344">
    <property type="term" value="F:siderophore uptake transmembrane transporter activity"/>
    <property type="evidence" value="ECO:0007669"/>
    <property type="project" value="TreeGrafter"/>
</dbReference>
<protein>
    <submittedName>
        <fullName evidence="16">TonB-dependent receptor</fullName>
    </submittedName>
</protein>
<comment type="similarity">
    <text evidence="2 11 12">Belongs to the TonB-dependent receptor family.</text>
</comment>
<dbReference type="PROSITE" id="PS51257">
    <property type="entry name" value="PROKAR_LIPOPROTEIN"/>
    <property type="match status" value="1"/>
</dbReference>
<dbReference type="Pfam" id="PF07715">
    <property type="entry name" value="Plug"/>
    <property type="match status" value="1"/>
</dbReference>
<evidence type="ECO:0000256" key="4">
    <source>
        <dbReference type="ARBA" id="ARBA00022452"/>
    </source>
</evidence>
<dbReference type="CDD" id="cd01347">
    <property type="entry name" value="ligand_gated_channel"/>
    <property type="match status" value="1"/>
</dbReference>
<keyword evidence="3 11" id="KW-0813">Transport</keyword>
<feature type="domain" description="TonB-dependent receptor plug" evidence="15">
    <location>
        <begin position="51"/>
        <end position="148"/>
    </location>
</feature>
<sequence length="721" mass="78970">MPRFHTAMKLTLAAAAVAAAWSACAAEASKEGKDIQKVEVRASGAEYDARRDDTASKIIVNSEEILRYGDSNIADVLKRLPGVTVAGGRGSTDIRLRGLGNGYTQILLNGERAPAGFSVDQLSPDAIERVEIMRAASAEFSTQAIAGTINIVLRKAVRTAQREIKALAGKGKDFSQGNGVYTLSDRDGNFSYSTVLSANRLNFHWLKLIQDHGGDAQGRASLLRDADSNEVGRMEYINLAPRLNWNLANGDTLTSQSFLATNRYRVVATVDIATVFGPPQDFDGTANLVRARNDFYRTDLNWVHKLAGGGKLDTKLGLNANRNSNATRQTGASHGVPGLDRRVDILSREHGYTVTGKYAMPLADGHALSMGWDGADSRRADFRGQREVALAGKRPANMDEDFDADVRRLALFLQDEWAATPRLSVYAGLRWEGLETGSEGTGFAPVRNRSSVFSPLFQALWKIPDTKDQLRLALTRTYKAPATTQLIPRRFLANNNSQTTPDFRGNPGLKPELALGLDLSYEHYWADTALLSASGFARRITDYTRQTLLLENGRWVQTSINDGSAVARGVELEAKVPLKALMRTAQALDLRASVSRNWSRVDAVPGPYNRLNQQLPLSATLGFDYKSADTMESAGASFVFKRGGVMRISAAQSSFVTVKRDLEMYWLHKFTPKHALRLSVVSALAEDYLEENTYSDAAGSLRRNSLAPGAAQFRAGLEWKL</sequence>
<feature type="signal peptide" evidence="13">
    <location>
        <begin position="1"/>
        <end position="25"/>
    </location>
</feature>
<evidence type="ECO:0000256" key="10">
    <source>
        <dbReference type="ARBA" id="ARBA00023237"/>
    </source>
</evidence>
<evidence type="ECO:0000256" key="2">
    <source>
        <dbReference type="ARBA" id="ARBA00009810"/>
    </source>
</evidence>
<dbReference type="InterPro" id="IPR037066">
    <property type="entry name" value="Plug_dom_sf"/>
</dbReference>
<evidence type="ECO:0000256" key="9">
    <source>
        <dbReference type="ARBA" id="ARBA00023170"/>
    </source>
</evidence>
<evidence type="ECO:0000256" key="11">
    <source>
        <dbReference type="PROSITE-ProRule" id="PRU01360"/>
    </source>
</evidence>
<keyword evidence="10 11" id="KW-0998">Cell outer membrane</keyword>
<evidence type="ECO:0000256" key="8">
    <source>
        <dbReference type="ARBA" id="ARBA00023136"/>
    </source>
</evidence>
<dbReference type="Proteomes" id="UP000450676">
    <property type="component" value="Unassembled WGS sequence"/>
</dbReference>
<dbReference type="Gene3D" id="2.40.170.20">
    <property type="entry name" value="TonB-dependent receptor, beta-barrel domain"/>
    <property type="match status" value="1"/>
</dbReference>
<keyword evidence="5 11" id="KW-0812">Transmembrane</keyword>
<comment type="caution">
    <text evidence="16">The sequence shown here is derived from an EMBL/GenBank/DDBJ whole genome shotgun (WGS) entry which is preliminary data.</text>
</comment>
<evidence type="ECO:0000256" key="5">
    <source>
        <dbReference type="ARBA" id="ARBA00022692"/>
    </source>
</evidence>
<dbReference type="GO" id="GO:0009279">
    <property type="term" value="C:cell outer membrane"/>
    <property type="evidence" value="ECO:0007669"/>
    <property type="project" value="UniProtKB-SubCell"/>
</dbReference>
<dbReference type="InterPro" id="IPR036942">
    <property type="entry name" value="Beta-barrel_TonB_sf"/>
</dbReference>
<keyword evidence="4 11" id="KW-1134">Transmembrane beta strand</keyword>
<keyword evidence="7 12" id="KW-0798">TonB box</keyword>
<evidence type="ECO:0000313" key="17">
    <source>
        <dbReference type="Proteomes" id="UP000450676"/>
    </source>
</evidence>
<dbReference type="SUPFAM" id="SSF56935">
    <property type="entry name" value="Porins"/>
    <property type="match status" value="1"/>
</dbReference>
<dbReference type="Gene3D" id="2.170.130.10">
    <property type="entry name" value="TonB-dependent receptor, plug domain"/>
    <property type="match status" value="1"/>
</dbReference>
<keyword evidence="9 16" id="KW-0675">Receptor</keyword>
<evidence type="ECO:0000259" key="15">
    <source>
        <dbReference type="Pfam" id="PF07715"/>
    </source>
</evidence>
<evidence type="ECO:0000256" key="7">
    <source>
        <dbReference type="ARBA" id="ARBA00023077"/>
    </source>
</evidence>